<evidence type="ECO:0000256" key="2">
    <source>
        <dbReference type="ARBA" id="ARBA00006706"/>
    </source>
</evidence>
<dbReference type="CDD" id="cd00685">
    <property type="entry name" value="Trans_IPPS_HT"/>
    <property type="match status" value="1"/>
</dbReference>
<dbReference type="GO" id="GO:0016114">
    <property type="term" value="P:terpenoid biosynthetic process"/>
    <property type="evidence" value="ECO:0007669"/>
    <property type="project" value="UniProtKB-ARBA"/>
</dbReference>
<evidence type="ECO:0000313" key="10">
    <source>
        <dbReference type="Proteomes" id="UP000320948"/>
    </source>
</evidence>
<evidence type="ECO:0000256" key="3">
    <source>
        <dbReference type="ARBA" id="ARBA00022679"/>
    </source>
</evidence>
<dbReference type="GO" id="GO:0005737">
    <property type="term" value="C:cytoplasm"/>
    <property type="evidence" value="ECO:0007669"/>
    <property type="project" value="UniProtKB-ARBA"/>
</dbReference>
<keyword evidence="3 8" id="KW-0808">Transferase</keyword>
<proteinExistence type="inferred from homology"/>
<dbReference type="PANTHER" id="PTHR43281:SF1">
    <property type="entry name" value="FARNESYL DIPHOSPHATE SYNTHASE"/>
    <property type="match status" value="1"/>
</dbReference>
<dbReference type="PROSITE" id="PS00444">
    <property type="entry name" value="POLYPRENYL_SYNTHASE_2"/>
    <property type="match status" value="1"/>
</dbReference>
<dbReference type="SUPFAM" id="SSF48576">
    <property type="entry name" value="Terpenoid synthases"/>
    <property type="match status" value="1"/>
</dbReference>
<evidence type="ECO:0000256" key="8">
    <source>
        <dbReference type="RuleBase" id="RU004466"/>
    </source>
</evidence>
<protein>
    <recommendedName>
        <fullName evidence="7">Probable farnesyl diphosphate synthase</fullName>
    </recommendedName>
</protein>
<dbReference type="NCBIfam" id="NF045485">
    <property type="entry name" value="FPPsyn"/>
    <property type="match status" value="1"/>
</dbReference>
<comment type="caution">
    <text evidence="9">The sequence shown here is derived from an EMBL/GenBank/DDBJ whole genome shotgun (WGS) entry which is preliminary data.</text>
</comment>
<organism evidence="9 10">
    <name type="scientific">Blastochloris viridis</name>
    <name type="common">Rhodopseudomonas viridis</name>
    <dbReference type="NCBI Taxonomy" id="1079"/>
    <lineage>
        <taxon>Bacteria</taxon>
        <taxon>Pseudomonadati</taxon>
        <taxon>Pseudomonadota</taxon>
        <taxon>Alphaproteobacteria</taxon>
        <taxon>Hyphomicrobiales</taxon>
        <taxon>Blastochloridaceae</taxon>
        <taxon>Blastochloris</taxon>
    </lineage>
</organism>
<dbReference type="EMBL" id="VAFM01000002">
    <property type="protein sequence ID" value="TKW60373.1"/>
    <property type="molecule type" value="Genomic_DNA"/>
</dbReference>
<evidence type="ECO:0000313" key="9">
    <source>
        <dbReference type="EMBL" id="TKW60373.1"/>
    </source>
</evidence>
<dbReference type="Pfam" id="PF00348">
    <property type="entry name" value="polyprenyl_synt"/>
    <property type="match status" value="1"/>
</dbReference>
<dbReference type="InterPro" id="IPR033749">
    <property type="entry name" value="Polyprenyl_synt_CS"/>
</dbReference>
<gene>
    <name evidence="9" type="ORF">DI628_05510</name>
</gene>
<keyword evidence="5" id="KW-0460">Magnesium</keyword>
<accession>A0A6N4R326</accession>
<dbReference type="FunFam" id="1.10.600.10:FF:000001">
    <property type="entry name" value="Geranylgeranyl diphosphate synthase"/>
    <property type="match status" value="1"/>
</dbReference>
<evidence type="ECO:0000256" key="6">
    <source>
        <dbReference type="ARBA" id="ARBA00023229"/>
    </source>
</evidence>
<dbReference type="GO" id="GO:0004659">
    <property type="term" value="F:prenyltransferase activity"/>
    <property type="evidence" value="ECO:0007669"/>
    <property type="project" value="InterPro"/>
</dbReference>
<dbReference type="SFLD" id="SFLDG01017">
    <property type="entry name" value="Polyprenyl_Transferase_Like"/>
    <property type="match status" value="1"/>
</dbReference>
<dbReference type="InterPro" id="IPR053378">
    <property type="entry name" value="Prenyl_diphosphate_synthase"/>
</dbReference>
<name>A0A6N4R326_BLAVI</name>
<dbReference type="SFLD" id="SFLDS00005">
    <property type="entry name" value="Isoprenoid_Synthase_Type_I"/>
    <property type="match status" value="1"/>
</dbReference>
<dbReference type="AlphaFoldDB" id="A0A6N4R326"/>
<evidence type="ECO:0000256" key="5">
    <source>
        <dbReference type="ARBA" id="ARBA00022842"/>
    </source>
</evidence>
<evidence type="ECO:0000256" key="1">
    <source>
        <dbReference type="ARBA" id="ARBA00001946"/>
    </source>
</evidence>
<dbReference type="GO" id="GO:0046872">
    <property type="term" value="F:metal ion binding"/>
    <property type="evidence" value="ECO:0007669"/>
    <property type="project" value="UniProtKB-KW"/>
</dbReference>
<evidence type="ECO:0000256" key="4">
    <source>
        <dbReference type="ARBA" id="ARBA00022723"/>
    </source>
</evidence>
<dbReference type="InterPro" id="IPR008949">
    <property type="entry name" value="Isoprenoid_synthase_dom_sf"/>
</dbReference>
<comment type="cofactor">
    <cofactor evidence="1">
        <name>Mg(2+)</name>
        <dbReference type="ChEBI" id="CHEBI:18420"/>
    </cofactor>
</comment>
<dbReference type="InterPro" id="IPR000092">
    <property type="entry name" value="Polyprenyl_synt"/>
</dbReference>
<evidence type="ECO:0000256" key="7">
    <source>
        <dbReference type="ARBA" id="ARBA00069024"/>
    </source>
</evidence>
<keyword evidence="4" id="KW-0479">Metal-binding</keyword>
<reference evidence="9 10" key="1">
    <citation type="journal article" date="2017" name="Nat. Commun.">
        <title>In situ click chemistry generation of cyclooxygenase-2 inhibitors.</title>
        <authorList>
            <person name="Bhardwaj A."/>
            <person name="Kaur J."/>
            <person name="Wuest M."/>
            <person name="Wuest F."/>
        </authorList>
    </citation>
    <scope>NUCLEOTIDE SEQUENCE [LARGE SCALE GENOMIC DNA]</scope>
    <source>
        <strain evidence="9">S2_018_000_R2_106</strain>
    </source>
</reference>
<dbReference type="Gene3D" id="1.10.600.10">
    <property type="entry name" value="Farnesyl Diphosphate Synthase"/>
    <property type="match status" value="1"/>
</dbReference>
<sequence length="314" mass="34781">MNSHLILNDAEQQVLQTELKAISGKVEECLDNWLPTLQSQHGDRVLECMRYSTFAGGKRLRPALVIAASRLGRYEGDGAYWVGSAMEMIHTYSLIQDDLPSLDNDDLRRGRPTAHKQFDEATAILASDGLQTGAYELLTRERVHKDPLVRLEIIRLFARSSGSIGMVLGQMVDMQWEWDKPTNLGVDDLARMNYLKTGMNITACCEAGVVLAAAAHTPDHDLRLRMVRFGDAIGRAFQVYDDVLDVTGTAEVLGKTPGKDAKAGKTTFVSLLGLEGAQKRAVEECERALAEIQDFGPEADLLRLIARYCVTRDK</sequence>
<comment type="similarity">
    <text evidence="2 8">Belongs to the FPP/GGPP synthase family.</text>
</comment>
<dbReference type="PROSITE" id="PS00723">
    <property type="entry name" value="POLYPRENYL_SYNTHASE_1"/>
    <property type="match status" value="1"/>
</dbReference>
<keyword evidence="6" id="KW-0414">Isoprene biosynthesis</keyword>
<dbReference type="Proteomes" id="UP000320948">
    <property type="component" value="Unassembled WGS sequence"/>
</dbReference>
<dbReference type="PANTHER" id="PTHR43281">
    <property type="entry name" value="FARNESYL DIPHOSPHATE SYNTHASE"/>
    <property type="match status" value="1"/>
</dbReference>